<keyword evidence="2" id="KW-1185">Reference proteome</keyword>
<dbReference type="Pfam" id="PF07676">
    <property type="entry name" value="PD40"/>
    <property type="match status" value="2"/>
</dbReference>
<dbReference type="EMBL" id="AQRA01000001">
    <property type="protein sequence ID" value="EZH75690.1"/>
    <property type="molecule type" value="Genomic_DNA"/>
</dbReference>
<dbReference type="RefSeq" id="WP_034238333.1">
    <property type="nucleotide sequence ID" value="NZ_AQRA01000001.1"/>
</dbReference>
<reference evidence="1 2" key="1">
    <citation type="submission" date="2014-04" db="EMBL/GenBank/DDBJ databases">
        <title>Aquimarina sp. 22II-S11-z7 Genome Sequencing.</title>
        <authorList>
            <person name="Lai Q."/>
        </authorList>
    </citation>
    <scope>NUCLEOTIDE SEQUENCE [LARGE SCALE GENOMIC DNA]</scope>
    <source>
        <strain evidence="1 2">22II-S11-z7</strain>
    </source>
</reference>
<gene>
    <name evidence="1" type="ORF">ATO12_02555</name>
</gene>
<proteinExistence type="predicted"/>
<dbReference type="STRING" id="1317122.ATO12_02555"/>
<dbReference type="Proteomes" id="UP000023541">
    <property type="component" value="Unassembled WGS sequence"/>
</dbReference>
<dbReference type="eggNOG" id="COG0823">
    <property type="taxonomic scope" value="Bacteria"/>
</dbReference>
<dbReference type="AlphaFoldDB" id="A0A023C0B2"/>
<name>A0A023C0B2_9FLAO</name>
<evidence type="ECO:0000313" key="1">
    <source>
        <dbReference type="EMBL" id="EZH75690.1"/>
    </source>
</evidence>
<dbReference type="OrthoDB" id="9809364at2"/>
<dbReference type="InterPro" id="IPR011659">
    <property type="entry name" value="WD40"/>
</dbReference>
<organism evidence="1 2">
    <name type="scientific">Aquimarina atlantica</name>
    <dbReference type="NCBI Taxonomy" id="1317122"/>
    <lineage>
        <taxon>Bacteria</taxon>
        <taxon>Pseudomonadati</taxon>
        <taxon>Bacteroidota</taxon>
        <taxon>Flavobacteriia</taxon>
        <taxon>Flavobacteriales</taxon>
        <taxon>Flavobacteriaceae</taxon>
        <taxon>Aquimarina</taxon>
    </lineage>
</organism>
<protein>
    <submittedName>
        <fullName evidence="1">Uncharacterized protein</fullName>
    </submittedName>
</protein>
<accession>A0A023C0B2</accession>
<dbReference type="SUPFAM" id="SSF82171">
    <property type="entry name" value="DPP6 N-terminal domain-like"/>
    <property type="match status" value="1"/>
</dbReference>
<sequence length="304" mass="35540">MKNYNFILLILVLAIFLNACNTKNQKAKDFDFPALENRYFGQKPPGVIPELFAPDILSPEGSFEGGKFSQDMKEFYFTRKNGKYKNRAFFVIRYENNSWGQESETDIKWPRFSEDGNTMYVGKEYRKRTDTGWSEPKSIGEFLKDQAHGWSISSNGTYYYAVYKKEDMNINGSLYYCPFVNDKYENPVRMNADINTGEYIAHPFIAPDESYLIWDVRREGGYGQADLYISFKQKDKENSWSPSMNMGQAINSEMQESSPMVTQDGKYLFFTRGEWIEKEDGKTYYVGKRHWVDAQVIENLRPKE</sequence>
<evidence type="ECO:0000313" key="2">
    <source>
        <dbReference type="Proteomes" id="UP000023541"/>
    </source>
</evidence>
<comment type="caution">
    <text evidence="1">The sequence shown here is derived from an EMBL/GenBank/DDBJ whole genome shotgun (WGS) entry which is preliminary data.</text>
</comment>